<gene>
    <name evidence="2" type="ORF">ACHAXA_000831</name>
</gene>
<evidence type="ECO:0000313" key="2">
    <source>
        <dbReference type="EMBL" id="KAL3816653.1"/>
    </source>
</evidence>
<feature type="transmembrane region" description="Helical" evidence="1">
    <location>
        <begin position="89"/>
        <end position="110"/>
    </location>
</feature>
<reference evidence="2 3" key="1">
    <citation type="submission" date="2024-10" db="EMBL/GenBank/DDBJ databases">
        <title>Updated reference genomes for cyclostephanoid diatoms.</title>
        <authorList>
            <person name="Roberts W.R."/>
            <person name="Alverson A.J."/>
        </authorList>
    </citation>
    <scope>NUCLEOTIDE SEQUENCE [LARGE SCALE GENOMIC DNA]</scope>
    <source>
        <strain evidence="2 3">AJA228-03</strain>
    </source>
</reference>
<feature type="transmembrane region" description="Helical" evidence="1">
    <location>
        <begin position="305"/>
        <end position="323"/>
    </location>
</feature>
<dbReference type="Proteomes" id="UP001530377">
    <property type="component" value="Unassembled WGS sequence"/>
</dbReference>
<evidence type="ECO:0000256" key="1">
    <source>
        <dbReference type="SAM" id="Phobius"/>
    </source>
</evidence>
<keyword evidence="1" id="KW-0812">Transmembrane</keyword>
<feature type="transmembrane region" description="Helical" evidence="1">
    <location>
        <begin position="237"/>
        <end position="258"/>
    </location>
</feature>
<feature type="transmembrane region" description="Helical" evidence="1">
    <location>
        <begin position="207"/>
        <end position="225"/>
    </location>
</feature>
<proteinExistence type="predicted"/>
<dbReference type="AlphaFoldDB" id="A0ABD3RWQ0"/>
<feature type="transmembrane region" description="Helical" evidence="1">
    <location>
        <begin position="131"/>
        <end position="152"/>
    </location>
</feature>
<accession>A0ABD3RWQ0</accession>
<protein>
    <submittedName>
        <fullName evidence="2">Uncharacterized protein</fullName>
    </submittedName>
</protein>
<keyword evidence="1" id="KW-1133">Transmembrane helix</keyword>
<evidence type="ECO:0000313" key="3">
    <source>
        <dbReference type="Proteomes" id="UP001530377"/>
    </source>
</evidence>
<organism evidence="2 3">
    <name type="scientific">Cyclostephanos tholiformis</name>
    <dbReference type="NCBI Taxonomy" id="382380"/>
    <lineage>
        <taxon>Eukaryota</taxon>
        <taxon>Sar</taxon>
        <taxon>Stramenopiles</taxon>
        <taxon>Ochrophyta</taxon>
        <taxon>Bacillariophyta</taxon>
        <taxon>Coscinodiscophyceae</taxon>
        <taxon>Thalassiosirophycidae</taxon>
        <taxon>Stephanodiscales</taxon>
        <taxon>Stephanodiscaceae</taxon>
        <taxon>Cyclostephanos</taxon>
    </lineage>
</organism>
<sequence length="411" mass="46692">MIITELWTHSLQRCFMWRLNLIEPTSHESKVLDEADIQNPTLRSYIVWRRSQMLWSILPLSSSVVTFFIDLIRNAEDILNPKLKGWGNLLVNLSSIANIIIFISVVLATGMPYGKCRVWSNWRLSSKILRYGFIISFILPMIPAFIPLKYYVKDLTPPESNFAFSDLDLSTLLMEMEFGEGDITKQQEIVQWKYLQWKIGLSNFVKFLPALFSFPAALFGASLRIKGLLPKSTLSSWMLTVAGPFLSLVILAAAMLIIQFYGNGLLTFGVLFLAVGPWLNVFRRGLYVKAPDEETRKSIDCNQKVSLVFKLGGWILVIIWAIADYMKGDISEILEFVKLILEAWGRVLGSTVLFADVLLRMTITNWKEEMSLRSYSMDKFYQSIDAGIMNMKGVDDDVPIGPVIPGECDGH</sequence>
<dbReference type="EMBL" id="JALLPB020000138">
    <property type="protein sequence ID" value="KAL3816653.1"/>
    <property type="molecule type" value="Genomic_DNA"/>
</dbReference>
<keyword evidence="3" id="KW-1185">Reference proteome</keyword>
<feature type="transmembrane region" description="Helical" evidence="1">
    <location>
        <begin position="53"/>
        <end position="69"/>
    </location>
</feature>
<feature type="transmembrane region" description="Helical" evidence="1">
    <location>
        <begin position="264"/>
        <end position="282"/>
    </location>
</feature>
<keyword evidence="1" id="KW-0472">Membrane</keyword>
<name>A0ABD3RWQ0_9STRA</name>
<comment type="caution">
    <text evidence="2">The sequence shown here is derived from an EMBL/GenBank/DDBJ whole genome shotgun (WGS) entry which is preliminary data.</text>
</comment>